<reference evidence="1 2" key="1">
    <citation type="submission" date="2015-05" db="EMBL/GenBank/DDBJ databases">
        <title>Evolution of Trichinella species and genotypes.</title>
        <authorList>
            <person name="Korhonen P.K."/>
            <person name="Edoardo P."/>
            <person name="Giuseppe L.R."/>
            <person name="Gasser R.B."/>
        </authorList>
    </citation>
    <scope>NUCLEOTIDE SEQUENCE [LARGE SCALE GENOMIC DNA]</scope>
    <source>
        <strain evidence="1">ISS10</strain>
    </source>
</reference>
<dbReference type="EMBL" id="JYDW01000034">
    <property type="protein sequence ID" value="KRZ60030.1"/>
    <property type="molecule type" value="Genomic_DNA"/>
</dbReference>
<dbReference type="AlphaFoldDB" id="A0A0V1LLU5"/>
<name>A0A0V1LLU5_9BILA</name>
<sequence length="215" mass="23942">MSIALLDAAALLADARHRSHRTATVSALLNFSVTNTFTLDPLKLIGASLFSFHFFSVAPSLLINVVHHCALKECPKENRDRDRLSVEHSSTCFQLKGFAHPKSKDVFDIHHIDRLRPNNRRGLESQCCCPNDQKWYDNHHTLTTVADQLDTGAFQMWQRNNRYGIALHILPETPLGSAELASQIRELPLRPNHCRTCSCTCTGNADGNLSGNGGK</sequence>
<gene>
    <name evidence="1" type="ORF">T02_11392</name>
</gene>
<organism evidence="1 2">
    <name type="scientific">Trichinella nativa</name>
    <dbReference type="NCBI Taxonomy" id="6335"/>
    <lineage>
        <taxon>Eukaryota</taxon>
        <taxon>Metazoa</taxon>
        <taxon>Ecdysozoa</taxon>
        <taxon>Nematoda</taxon>
        <taxon>Enoplea</taxon>
        <taxon>Dorylaimia</taxon>
        <taxon>Trichinellida</taxon>
        <taxon>Trichinellidae</taxon>
        <taxon>Trichinella</taxon>
    </lineage>
</organism>
<comment type="caution">
    <text evidence="1">The sequence shown here is derived from an EMBL/GenBank/DDBJ whole genome shotgun (WGS) entry which is preliminary data.</text>
</comment>
<proteinExistence type="predicted"/>
<keyword evidence="2" id="KW-1185">Reference proteome</keyword>
<evidence type="ECO:0000313" key="1">
    <source>
        <dbReference type="EMBL" id="KRZ60030.1"/>
    </source>
</evidence>
<evidence type="ECO:0000313" key="2">
    <source>
        <dbReference type="Proteomes" id="UP000054721"/>
    </source>
</evidence>
<protein>
    <submittedName>
        <fullName evidence="1">Uncharacterized protein</fullName>
    </submittedName>
</protein>
<accession>A0A0V1LLU5</accession>
<dbReference type="Proteomes" id="UP000054721">
    <property type="component" value="Unassembled WGS sequence"/>
</dbReference>